<feature type="region of interest" description="Disordered" evidence="1">
    <location>
        <begin position="95"/>
        <end position="133"/>
    </location>
</feature>
<dbReference type="Proteomes" id="UP001438707">
    <property type="component" value="Unassembled WGS sequence"/>
</dbReference>
<organism evidence="2 3">
    <name type="scientific">Apatococcus lobatus</name>
    <dbReference type="NCBI Taxonomy" id="904363"/>
    <lineage>
        <taxon>Eukaryota</taxon>
        <taxon>Viridiplantae</taxon>
        <taxon>Chlorophyta</taxon>
        <taxon>core chlorophytes</taxon>
        <taxon>Trebouxiophyceae</taxon>
        <taxon>Chlorellales</taxon>
        <taxon>Chlorellaceae</taxon>
        <taxon>Apatococcus</taxon>
    </lineage>
</organism>
<keyword evidence="3" id="KW-1185">Reference proteome</keyword>
<feature type="compositionally biased region" description="Basic and acidic residues" evidence="1">
    <location>
        <begin position="95"/>
        <end position="128"/>
    </location>
</feature>
<accession>A0AAW1RJG4</accession>
<proteinExistence type="predicted"/>
<reference evidence="2 3" key="1">
    <citation type="journal article" date="2024" name="Nat. Commun.">
        <title>Phylogenomics reveals the evolutionary origins of lichenization in chlorophyte algae.</title>
        <authorList>
            <person name="Puginier C."/>
            <person name="Libourel C."/>
            <person name="Otte J."/>
            <person name="Skaloud P."/>
            <person name="Haon M."/>
            <person name="Grisel S."/>
            <person name="Petersen M."/>
            <person name="Berrin J.G."/>
            <person name="Delaux P.M."/>
            <person name="Dal Grande F."/>
            <person name="Keller J."/>
        </authorList>
    </citation>
    <scope>NUCLEOTIDE SEQUENCE [LARGE SCALE GENOMIC DNA]</scope>
    <source>
        <strain evidence="2 3">SAG 2145</strain>
    </source>
</reference>
<name>A0AAW1RJG4_9CHLO</name>
<evidence type="ECO:0000313" key="2">
    <source>
        <dbReference type="EMBL" id="KAK9833844.1"/>
    </source>
</evidence>
<dbReference type="Pfam" id="PF20709">
    <property type="entry name" value="DUF6823"/>
    <property type="match status" value="1"/>
</dbReference>
<protein>
    <submittedName>
        <fullName evidence="2">Uncharacterized protein</fullName>
    </submittedName>
</protein>
<dbReference type="EMBL" id="JALJOS010000010">
    <property type="protein sequence ID" value="KAK9833844.1"/>
    <property type="molecule type" value="Genomic_DNA"/>
</dbReference>
<dbReference type="InterPro" id="IPR049226">
    <property type="entry name" value="DUF6823"/>
</dbReference>
<comment type="caution">
    <text evidence="2">The sequence shown here is derived from an EMBL/GenBank/DDBJ whole genome shotgun (WGS) entry which is preliminary data.</text>
</comment>
<sequence length="196" mass="22631">MLEGVRVTRSAPCTACLASRAHVTAVRPASRFFKHARSRSVCAPQAGKWNWGPLEWARASDEKDVDEAYRQQQEVLKRRRNNSWEAPVKERRADVRRYNTDKEYRDKVNADKRARSQKEKDERAEKNKGGIPFPMASFGIPEYDLGERFDLKGPYVDSGWVDEDADFFKQVGKLFRRKSKKSDEEGSADTQSKRSK</sequence>
<feature type="region of interest" description="Disordered" evidence="1">
    <location>
        <begin position="176"/>
        <end position="196"/>
    </location>
</feature>
<evidence type="ECO:0000256" key="1">
    <source>
        <dbReference type="SAM" id="MobiDB-lite"/>
    </source>
</evidence>
<gene>
    <name evidence="2" type="ORF">WJX74_007559</name>
</gene>
<dbReference type="AlphaFoldDB" id="A0AAW1RJG4"/>
<evidence type="ECO:0000313" key="3">
    <source>
        <dbReference type="Proteomes" id="UP001438707"/>
    </source>
</evidence>